<evidence type="ECO:0000256" key="2">
    <source>
        <dbReference type="ARBA" id="ARBA00022692"/>
    </source>
</evidence>
<evidence type="ECO:0000256" key="7">
    <source>
        <dbReference type="ARBA" id="ARBA00038324"/>
    </source>
</evidence>
<keyword evidence="5 9" id="KW-1133">Transmembrane helix</keyword>
<evidence type="ECO:0000256" key="8">
    <source>
        <dbReference type="SAM" id="MobiDB-lite"/>
    </source>
</evidence>
<keyword evidence="2 9" id="KW-0812">Transmembrane</keyword>
<dbReference type="eggNOG" id="KOG2822">
    <property type="taxonomic scope" value="Eukaryota"/>
</dbReference>
<evidence type="ECO:0000256" key="5">
    <source>
        <dbReference type="ARBA" id="ARBA00022989"/>
    </source>
</evidence>
<feature type="region of interest" description="Disordered" evidence="8">
    <location>
        <begin position="28"/>
        <end position="105"/>
    </location>
</feature>
<keyword evidence="4" id="KW-0256">Endoplasmic reticulum</keyword>
<evidence type="ECO:0000256" key="6">
    <source>
        <dbReference type="ARBA" id="ARBA00023136"/>
    </source>
</evidence>
<dbReference type="InterPro" id="IPR000326">
    <property type="entry name" value="PAP2/HPO"/>
</dbReference>
<evidence type="ECO:0000256" key="3">
    <source>
        <dbReference type="ARBA" id="ARBA00022801"/>
    </source>
</evidence>
<dbReference type="InterPro" id="IPR036938">
    <property type="entry name" value="PAP2/HPO_sf"/>
</dbReference>
<comment type="caution">
    <text evidence="11">The sequence shown here is derived from an EMBL/GenBank/DDBJ whole genome shotgun (WGS) entry which is preliminary data.</text>
</comment>
<evidence type="ECO:0000256" key="9">
    <source>
        <dbReference type="SAM" id="Phobius"/>
    </source>
</evidence>
<dbReference type="SMART" id="SM00014">
    <property type="entry name" value="acidPPc"/>
    <property type="match status" value="1"/>
</dbReference>
<dbReference type="OMA" id="ADDCPCY"/>
<evidence type="ECO:0000256" key="1">
    <source>
        <dbReference type="ARBA" id="ARBA00004477"/>
    </source>
</evidence>
<dbReference type="HOGENOM" id="CLU_019266_1_0_1"/>
<dbReference type="Proteomes" id="UP000007148">
    <property type="component" value="Unassembled WGS sequence"/>
</dbReference>
<feature type="transmembrane region" description="Helical" evidence="9">
    <location>
        <begin position="260"/>
        <end position="279"/>
    </location>
</feature>
<dbReference type="AlphaFoldDB" id="G4TP40"/>
<evidence type="ECO:0000313" key="12">
    <source>
        <dbReference type="Proteomes" id="UP000007148"/>
    </source>
</evidence>
<dbReference type="GO" id="GO:0005789">
    <property type="term" value="C:endoplasmic reticulum membrane"/>
    <property type="evidence" value="ECO:0007669"/>
    <property type="project" value="UniProtKB-SubCell"/>
</dbReference>
<feature type="compositionally biased region" description="Polar residues" evidence="8">
    <location>
        <begin position="32"/>
        <end position="43"/>
    </location>
</feature>
<evidence type="ECO:0000259" key="10">
    <source>
        <dbReference type="SMART" id="SM00014"/>
    </source>
</evidence>
<keyword evidence="6 9" id="KW-0472">Membrane</keyword>
<dbReference type="Pfam" id="PF01569">
    <property type="entry name" value="PAP2"/>
    <property type="match status" value="1"/>
</dbReference>
<dbReference type="CDD" id="cd03388">
    <property type="entry name" value="PAP2_SPPase1"/>
    <property type="match status" value="1"/>
</dbReference>
<feature type="compositionally biased region" description="Basic and acidic residues" evidence="8">
    <location>
        <begin position="519"/>
        <end position="539"/>
    </location>
</feature>
<feature type="compositionally biased region" description="Acidic residues" evidence="8">
    <location>
        <begin position="540"/>
        <end position="551"/>
    </location>
</feature>
<feature type="transmembrane region" description="Helical" evidence="9">
    <location>
        <begin position="396"/>
        <end position="416"/>
    </location>
</feature>
<dbReference type="PANTHER" id="PTHR14969">
    <property type="entry name" value="SPHINGOSINE-1-PHOSPHATE PHOSPHOHYDROLASE"/>
    <property type="match status" value="1"/>
</dbReference>
<dbReference type="EMBL" id="CAFZ01000201">
    <property type="protein sequence ID" value="CCA73083.1"/>
    <property type="molecule type" value="Genomic_DNA"/>
</dbReference>
<protein>
    <submittedName>
        <fullName evidence="11">Related to YSR3-dihydrosphingosine-1-phosphate phosphatase</fullName>
    </submittedName>
</protein>
<keyword evidence="3" id="KW-0378">Hydrolase</keyword>
<dbReference type="SUPFAM" id="SSF48317">
    <property type="entry name" value="Acid phosphatase/Vanadium-dependent haloperoxidase"/>
    <property type="match status" value="1"/>
</dbReference>
<accession>G4TP40</accession>
<reference evidence="11 12" key="1">
    <citation type="journal article" date="2011" name="PLoS Pathog.">
        <title>Endophytic Life Strategies Decoded by Genome and Transcriptome Analyses of the Mutualistic Root Symbiont Piriformospora indica.</title>
        <authorList>
            <person name="Zuccaro A."/>
            <person name="Lahrmann U."/>
            <person name="Guldener U."/>
            <person name="Langen G."/>
            <person name="Pfiffi S."/>
            <person name="Biedenkopf D."/>
            <person name="Wong P."/>
            <person name="Samans B."/>
            <person name="Grimm C."/>
            <person name="Basiewicz M."/>
            <person name="Murat C."/>
            <person name="Martin F."/>
            <person name="Kogel K.H."/>
        </authorList>
    </citation>
    <scope>NUCLEOTIDE SEQUENCE [LARGE SCALE GENOMIC DNA]</scope>
    <source>
        <strain evidence="11 12">DSM 11827</strain>
    </source>
</reference>
<feature type="transmembrane region" description="Helical" evidence="9">
    <location>
        <begin position="152"/>
        <end position="177"/>
    </location>
</feature>
<sequence length="594" mass="66162">MCARVLRSTAVKRLSQFGVERRSTTLRMASKTAHSVHQISPASSVERISEKGGPVETVQEVQRPGRTLRKSRSGEQRFSLDDFEEHTEMEDLREHEDTGDDSPGTLPDAVYNAQLSWWRSATRRALKRSLKHESRILGKIQRAVRTRFLDSYFLYSSALGSHTFFMSALPALFYFGYGETGRGLLQIMCIGVYVSSFMKDCFCSPRPFVPLVSRLTIGTHHLEYGFPSTHSTNSVSFAVYLYLLLRTDAANAGSTFASPLPYALAVAGILWYAASIVLGRLYCGMHSFTDCIVGTALGAVIGGIQGVYGPVIEDTVANSNWILPVAAALLCLLLTNQHPQPVDDCPCFEDAIAALALLTGTVMSRWHAAQYGWDVPSGFYVSRTPGWENITWMDTITWWLFAILKMVSGVSAIFAWRLMVKQIMHTVLPPVFRWMSGLVGNIGLQLPNRRWYTPATEYESVPREGLHPIPSAMNLPAELSQQAGFGVFGDERDAKTTGRLPHAHLYNGVERNVKWRKGNGTEKHSTHELVDSKGEKLEMYDDDDDTESERDDDIKHYDADVLTKVIVYSGIGVIATYLTPLTFEILGWGVQPVV</sequence>
<feature type="domain" description="Phosphatidic acid phosphatase type 2/haloperoxidase" evidence="10">
    <location>
        <begin position="185"/>
        <end position="306"/>
    </location>
</feature>
<dbReference type="Gene3D" id="1.20.144.10">
    <property type="entry name" value="Phosphatidic acid phosphatase type 2/haloperoxidase"/>
    <property type="match status" value="1"/>
</dbReference>
<dbReference type="PANTHER" id="PTHR14969:SF28">
    <property type="entry name" value="DIHYDROSPHINGOSINE 1-PHOSPHATE PHOSPHATASE LCB3-RELATED"/>
    <property type="match status" value="1"/>
</dbReference>
<dbReference type="STRING" id="1109443.G4TP40"/>
<comment type="similarity">
    <text evidence="7">Belongs to the type 2 lipid phosphate phosphatase family.</text>
</comment>
<feature type="transmembrane region" description="Helical" evidence="9">
    <location>
        <begin position="291"/>
        <end position="312"/>
    </location>
</feature>
<dbReference type="GO" id="GO:0042392">
    <property type="term" value="F:sphingosine-1-phosphate phosphatase activity"/>
    <property type="evidence" value="ECO:0007669"/>
    <property type="project" value="TreeGrafter"/>
</dbReference>
<keyword evidence="12" id="KW-1185">Reference proteome</keyword>
<proteinExistence type="inferred from homology"/>
<organism evidence="11 12">
    <name type="scientific">Serendipita indica (strain DSM 11827)</name>
    <name type="common">Root endophyte fungus</name>
    <name type="synonym">Piriformospora indica</name>
    <dbReference type="NCBI Taxonomy" id="1109443"/>
    <lineage>
        <taxon>Eukaryota</taxon>
        <taxon>Fungi</taxon>
        <taxon>Dikarya</taxon>
        <taxon>Basidiomycota</taxon>
        <taxon>Agaricomycotina</taxon>
        <taxon>Agaricomycetes</taxon>
        <taxon>Sebacinales</taxon>
        <taxon>Serendipitaceae</taxon>
        <taxon>Serendipita</taxon>
    </lineage>
</organism>
<gene>
    <name evidence="11" type="ORF">PIIN_07037</name>
</gene>
<dbReference type="InParanoid" id="G4TP40"/>
<name>G4TP40_SERID</name>
<comment type="subcellular location">
    <subcellularLocation>
        <location evidence="1">Endoplasmic reticulum membrane</location>
        <topology evidence="1">Multi-pass membrane protein</topology>
    </subcellularLocation>
</comment>
<feature type="region of interest" description="Disordered" evidence="8">
    <location>
        <begin position="517"/>
        <end position="551"/>
    </location>
</feature>
<evidence type="ECO:0000313" key="11">
    <source>
        <dbReference type="EMBL" id="CCA73083.1"/>
    </source>
</evidence>
<evidence type="ECO:0000256" key="4">
    <source>
        <dbReference type="ARBA" id="ARBA00022824"/>
    </source>
</evidence>
<dbReference type="FunCoup" id="G4TP40">
    <property type="interactions" value="293"/>
</dbReference>
<dbReference type="OrthoDB" id="301434at2759"/>